<feature type="transmembrane region" description="Helical" evidence="1">
    <location>
        <begin position="111"/>
        <end position="135"/>
    </location>
</feature>
<dbReference type="AlphaFoldDB" id="A0A2T5G602"/>
<comment type="caution">
    <text evidence="2">The sequence shown here is derived from an EMBL/GenBank/DDBJ whole genome shotgun (WGS) entry which is preliminary data.</text>
</comment>
<sequence length="196" mass="21154">MAGSRVVRLLVALGILGFGLGVVWGLYLDPPTLATVVHALGERDASPSGNPASCLGRTAAVLLGETLLLAWVGASVLLAPLLGLYFVGYAARLGFTLAFLYRTGLLHKSDVFFLFGLHGLSLVALAFGLAFTARFASFLVRNRLLRYRDPLRPELLRYGLAWTGVFVFRLLLWWAIPQLFSFSAPSSLAVPTGFAV</sequence>
<proteinExistence type="predicted"/>
<evidence type="ECO:0000313" key="2">
    <source>
        <dbReference type="EMBL" id="PTQ51607.1"/>
    </source>
</evidence>
<keyword evidence="1" id="KW-0812">Transmembrane</keyword>
<accession>A0A2T5G602</accession>
<feature type="transmembrane region" description="Helical" evidence="1">
    <location>
        <begin position="68"/>
        <end position="91"/>
    </location>
</feature>
<name>A0A2T5G602_9BACL</name>
<keyword evidence="1" id="KW-0472">Membrane</keyword>
<dbReference type="Proteomes" id="UP000244016">
    <property type="component" value="Unassembled WGS sequence"/>
</dbReference>
<gene>
    <name evidence="2" type="ORF">BLITH_1245</name>
</gene>
<keyword evidence="1" id="KW-1133">Transmembrane helix</keyword>
<organism evidence="2 3">
    <name type="scientific">Brockia lithotrophica</name>
    <dbReference type="NCBI Taxonomy" id="933949"/>
    <lineage>
        <taxon>Bacteria</taxon>
        <taxon>Bacillati</taxon>
        <taxon>Bacillota</taxon>
        <taxon>Bacilli</taxon>
        <taxon>Bacillales</taxon>
        <taxon>Bacillales Family X. Incertae Sedis</taxon>
        <taxon>Brockia</taxon>
    </lineage>
</organism>
<protein>
    <submittedName>
        <fullName evidence="2">Uncharacterized protein</fullName>
    </submittedName>
</protein>
<dbReference type="EMBL" id="PEBW01000004">
    <property type="protein sequence ID" value="PTQ51607.1"/>
    <property type="molecule type" value="Genomic_DNA"/>
</dbReference>
<feature type="transmembrane region" description="Helical" evidence="1">
    <location>
        <begin position="155"/>
        <end position="176"/>
    </location>
</feature>
<reference evidence="2 3" key="1">
    <citation type="submission" date="2017-08" db="EMBL/GenBank/DDBJ databases">
        <title>Burning lignite coal seam in the remote Altai Mountains harbors a hydrogen-driven thermophilic microbial community.</title>
        <authorList>
            <person name="Kadnikov V.V."/>
            <person name="Mardanov A.V."/>
            <person name="Ivasenko D."/>
            <person name="Beletsky A.V."/>
            <person name="Karnachuk O.V."/>
            <person name="Ravin N.V."/>
        </authorList>
    </citation>
    <scope>NUCLEOTIDE SEQUENCE [LARGE SCALE GENOMIC DNA]</scope>
    <source>
        <strain evidence="2">AL31</strain>
    </source>
</reference>
<evidence type="ECO:0000256" key="1">
    <source>
        <dbReference type="SAM" id="Phobius"/>
    </source>
</evidence>
<evidence type="ECO:0000313" key="3">
    <source>
        <dbReference type="Proteomes" id="UP000244016"/>
    </source>
</evidence>
<feature type="transmembrane region" description="Helical" evidence="1">
    <location>
        <begin position="7"/>
        <end position="27"/>
    </location>
</feature>